<dbReference type="RefSeq" id="WP_156453990.1">
    <property type="nucleotide sequence ID" value="NZ_BPQO01000001.1"/>
</dbReference>
<dbReference type="EMBL" id="BPQO01000001">
    <property type="protein sequence ID" value="GJD86787.1"/>
    <property type="molecule type" value="Genomic_DNA"/>
</dbReference>
<keyword evidence="3" id="KW-1185">Reference proteome</keyword>
<evidence type="ECO:0000313" key="2">
    <source>
        <dbReference type="EMBL" id="GJD86787.1"/>
    </source>
</evidence>
<comment type="caution">
    <text evidence="2">The sequence shown here is derived from an EMBL/GenBank/DDBJ whole genome shotgun (WGS) entry which is preliminary data.</text>
</comment>
<feature type="compositionally biased region" description="Basic and acidic residues" evidence="1">
    <location>
        <begin position="1"/>
        <end position="27"/>
    </location>
</feature>
<protein>
    <submittedName>
        <fullName evidence="2">Uncharacterized protein</fullName>
    </submittedName>
</protein>
<dbReference type="AlphaFoldDB" id="A0AAV4ZEZ6"/>
<reference evidence="2" key="1">
    <citation type="journal article" date="2016" name="Front. Microbiol.">
        <title>Genome Sequence of the Piezophilic, Mesophilic Sulfate-Reducing Bacterium Desulfovibrio indicus J2T.</title>
        <authorList>
            <person name="Cao J."/>
            <person name="Maignien L."/>
            <person name="Shao Z."/>
            <person name="Alain K."/>
            <person name="Jebbar M."/>
        </authorList>
    </citation>
    <scope>NUCLEOTIDE SEQUENCE</scope>
    <source>
        <strain evidence="2">DSM 16372</strain>
    </source>
</reference>
<accession>A0AAV4ZEZ6</accession>
<gene>
    <name evidence="2" type="ORF">BHAOGJBA_0283</name>
</gene>
<organism evidence="2 3">
    <name type="scientific">Methylobacterium hispanicum</name>
    <dbReference type="NCBI Taxonomy" id="270350"/>
    <lineage>
        <taxon>Bacteria</taxon>
        <taxon>Pseudomonadati</taxon>
        <taxon>Pseudomonadota</taxon>
        <taxon>Alphaproteobacteria</taxon>
        <taxon>Hyphomicrobiales</taxon>
        <taxon>Methylobacteriaceae</taxon>
        <taxon>Methylobacterium</taxon>
    </lineage>
</organism>
<reference evidence="2" key="2">
    <citation type="submission" date="2021-08" db="EMBL/GenBank/DDBJ databases">
        <authorList>
            <person name="Tani A."/>
            <person name="Ola A."/>
            <person name="Ogura Y."/>
            <person name="Katsura K."/>
            <person name="Hayashi T."/>
        </authorList>
    </citation>
    <scope>NUCLEOTIDE SEQUENCE</scope>
    <source>
        <strain evidence="2">DSM 16372</strain>
    </source>
</reference>
<feature type="compositionally biased region" description="Basic and acidic residues" evidence="1">
    <location>
        <begin position="34"/>
        <end position="50"/>
    </location>
</feature>
<dbReference type="Proteomes" id="UP001055247">
    <property type="component" value="Unassembled WGS sequence"/>
</dbReference>
<name>A0AAV4ZEZ6_9HYPH</name>
<feature type="region of interest" description="Disordered" evidence="1">
    <location>
        <begin position="1"/>
        <end position="51"/>
    </location>
</feature>
<proteinExistence type="predicted"/>
<evidence type="ECO:0000256" key="1">
    <source>
        <dbReference type="SAM" id="MobiDB-lite"/>
    </source>
</evidence>
<sequence>MAKSRQDMDREAAAATARPEDADRYDPVRSALRSARDAFDPDGATREHRAATAPLVWYIEDTLDMALAKPAAGTDLEKP</sequence>
<evidence type="ECO:0000313" key="3">
    <source>
        <dbReference type="Proteomes" id="UP001055247"/>
    </source>
</evidence>